<name>A0A816D6J9_9BILA</name>
<organism evidence="16 17">
    <name type="scientific">Rotaria magnacalcarata</name>
    <dbReference type="NCBI Taxonomy" id="392030"/>
    <lineage>
        <taxon>Eukaryota</taxon>
        <taxon>Metazoa</taxon>
        <taxon>Spiralia</taxon>
        <taxon>Gnathifera</taxon>
        <taxon>Rotifera</taxon>
        <taxon>Eurotatoria</taxon>
        <taxon>Bdelloidea</taxon>
        <taxon>Philodinida</taxon>
        <taxon>Philodinidae</taxon>
        <taxon>Rotaria</taxon>
    </lineage>
</organism>
<dbReference type="InterPro" id="IPR025789">
    <property type="entry name" value="DOT1_dom"/>
</dbReference>
<dbReference type="InterPro" id="IPR030445">
    <property type="entry name" value="H3-K79_meTrfase"/>
</dbReference>
<dbReference type="Gene3D" id="1.10.260.60">
    <property type="match status" value="1"/>
</dbReference>
<evidence type="ECO:0000256" key="13">
    <source>
        <dbReference type="SAM" id="MobiDB-lite"/>
    </source>
</evidence>
<dbReference type="EMBL" id="CAJNOV010009078">
    <property type="protein sequence ID" value="CAF1349584.1"/>
    <property type="molecule type" value="Genomic_DNA"/>
</dbReference>
<dbReference type="Gene3D" id="3.40.50.150">
    <property type="entry name" value="Vaccinia Virus protein VP39"/>
    <property type="match status" value="1"/>
</dbReference>
<evidence type="ECO:0000256" key="4">
    <source>
        <dbReference type="ARBA" id="ARBA00022603"/>
    </source>
</evidence>
<dbReference type="GO" id="GO:0032259">
    <property type="term" value="P:methylation"/>
    <property type="evidence" value="ECO:0007669"/>
    <property type="project" value="UniProtKB-KW"/>
</dbReference>
<dbReference type="FunFam" id="3.40.50.150:FF:000033">
    <property type="entry name" value="Histone-lysine N-methyltransferase, H3 lysine-79 specific"/>
    <property type="match status" value="1"/>
</dbReference>
<dbReference type="GO" id="GO:0000077">
    <property type="term" value="P:DNA damage checkpoint signaling"/>
    <property type="evidence" value="ECO:0007669"/>
    <property type="project" value="TreeGrafter"/>
</dbReference>
<dbReference type="Proteomes" id="UP000663855">
    <property type="component" value="Unassembled WGS sequence"/>
</dbReference>
<evidence type="ECO:0000256" key="7">
    <source>
        <dbReference type="ARBA" id="ARBA00022853"/>
    </source>
</evidence>
<protein>
    <recommendedName>
        <fullName evidence="3 11">Histone-lysine N-methyltransferase, H3 lysine-79 specific</fullName>
        <ecNumber evidence="2 11">2.1.1.360</ecNumber>
    </recommendedName>
    <alternativeName>
        <fullName evidence="9 11">Histone H3-K79 methyltransferase</fullName>
    </alternativeName>
</protein>
<evidence type="ECO:0000256" key="3">
    <source>
        <dbReference type="ARBA" id="ARBA00020987"/>
    </source>
</evidence>
<dbReference type="SUPFAM" id="SSF53335">
    <property type="entry name" value="S-adenosyl-L-methionine-dependent methyltransferases"/>
    <property type="match status" value="1"/>
</dbReference>
<feature type="coiled-coil region" evidence="12">
    <location>
        <begin position="538"/>
        <end position="572"/>
    </location>
</feature>
<evidence type="ECO:0000313" key="16">
    <source>
        <dbReference type="EMBL" id="CAF1633204.1"/>
    </source>
</evidence>
<comment type="similarity">
    <text evidence="11">Belongs to the class I-like SAM-binding methyltransferase superfamily. DOT1 family.</text>
</comment>
<comment type="catalytic activity">
    <reaction evidence="10 11">
        <text>L-lysyl(79)-[histone H3] + 3 S-adenosyl-L-methionine = N(6),N(6),N(6)-trimethyl-L-lysyl(79)-[histone H3] + 3 S-adenosyl-L-homocysteine + 3 H(+)</text>
        <dbReference type="Rhea" id="RHEA:60328"/>
        <dbReference type="Rhea" id="RHEA-COMP:15549"/>
        <dbReference type="Rhea" id="RHEA-COMP:15552"/>
        <dbReference type="ChEBI" id="CHEBI:15378"/>
        <dbReference type="ChEBI" id="CHEBI:29969"/>
        <dbReference type="ChEBI" id="CHEBI:57856"/>
        <dbReference type="ChEBI" id="CHEBI:59789"/>
        <dbReference type="ChEBI" id="CHEBI:61961"/>
        <dbReference type="EC" id="2.1.1.360"/>
    </reaction>
</comment>
<dbReference type="PANTHER" id="PTHR21451">
    <property type="entry name" value="HISTONE H3 METHYLTRANSFERASE"/>
    <property type="match status" value="1"/>
</dbReference>
<evidence type="ECO:0000256" key="8">
    <source>
        <dbReference type="ARBA" id="ARBA00023242"/>
    </source>
</evidence>
<evidence type="ECO:0000256" key="9">
    <source>
        <dbReference type="ARBA" id="ARBA00029821"/>
    </source>
</evidence>
<comment type="miscellaneous">
    <text evidence="11">In contrast to other lysine histone methyltransferases, it does not contain a SET domain, suggesting the existence of another mechanism for methylation of lysine residues of histones.</text>
</comment>
<feature type="region of interest" description="Disordered" evidence="13">
    <location>
        <begin position="343"/>
        <end position="362"/>
    </location>
</feature>
<feature type="domain" description="DOT1" evidence="14">
    <location>
        <begin position="19"/>
        <end position="338"/>
    </location>
</feature>
<dbReference type="GO" id="GO:0005634">
    <property type="term" value="C:nucleus"/>
    <property type="evidence" value="ECO:0007669"/>
    <property type="project" value="UniProtKB-SubCell"/>
</dbReference>
<dbReference type="InterPro" id="IPR029063">
    <property type="entry name" value="SAM-dependent_MTases_sf"/>
</dbReference>
<dbReference type="GO" id="GO:0140956">
    <property type="term" value="F:histone H3K79 trimethyltransferase activity"/>
    <property type="evidence" value="ECO:0007669"/>
    <property type="project" value="UniProtKB-EC"/>
</dbReference>
<dbReference type="EMBL" id="CAJNOW010014513">
    <property type="protein sequence ID" value="CAF1633204.1"/>
    <property type="molecule type" value="Genomic_DNA"/>
</dbReference>
<feature type="region of interest" description="Disordered" evidence="13">
    <location>
        <begin position="808"/>
        <end position="867"/>
    </location>
</feature>
<feature type="region of interest" description="Disordered" evidence="13">
    <location>
        <begin position="369"/>
        <end position="398"/>
    </location>
</feature>
<evidence type="ECO:0000256" key="10">
    <source>
        <dbReference type="ARBA" id="ARBA00047770"/>
    </source>
</evidence>
<evidence type="ECO:0000256" key="1">
    <source>
        <dbReference type="ARBA" id="ARBA00004123"/>
    </source>
</evidence>
<evidence type="ECO:0000256" key="5">
    <source>
        <dbReference type="ARBA" id="ARBA00022679"/>
    </source>
</evidence>
<dbReference type="AlphaFoldDB" id="A0A816D6J9"/>
<keyword evidence="8 11" id="KW-0539">Nucleus</keyword>
<comment type="subcellular location">
    <subcellularLocation>
        <location evidence="1 11">Nucleus</location>
    </subcellularLocation>
</comment>
<feature type="compositionally biased region" description="Basic residues" evidence="13">
    <location>
        <begin position="383"/>
        <end position="392"/>
    </location>
</feature>
<keyword evidence="4 11" id="KW-0489">Methyltransferase</keyword>
<feature type="coiled-coil region" evidence="12">
    <location>
        <begin position="599"/>
        <end position="626"/>
    </location>
</feature>
<accession>A0A816D6J9</accession>
<keyword evidence="5 11" id="KW-0808">Transferase</keyword>
<sequence>MTNNNTIRELKLHSPAGVEPAVFTWPNVERQKTKKDSVFIGGDEIVRTIHLVFEDYPVLYQQNLGLDNCDIHSYSKMKELCDKFNKIIDAHLKLNRGTEAFSARLQQRPSVKLFRHILAQAYSRAVTDPDKLRDYEPFSPSVYGETSPDLIDSILQVLNLTDDQTFIDLGSGVGNVVLHVAALANCKHVYGIEHEETPAAYAHAMADEFRFWMRWYGKHHSEFQLEQGDFLTHPKLDERIKEADVIFANNYVFGSTVNHELKVKFMAMKDGAKIVSSREFCSETFRLNDRTKNDLGAVMHVSKPEDFLGKVSWSDKCVQYYLHIIDHSKLALFYEKMHQIHTKGSKTNHTKQNDDNHLLPITKHQPTKISKIDENHPPNQHLKASKRKRRIKSPIPTLPSNVSTVISARGRKIHLKRLSDNESNFDSDAFDDDDDDDEYFNSKHRRSPSKNYQSTLNELHTASENFFQLDQNIEIKNKNFNYEKMTNLSNDNLHINHFRDCLLEHDDKQFLTSINSYLEQFRQRLMSYFTYMKSDIYREHLRKQLDNEMEINKTLKLKVTYLENNIKALLEDAITLLKLRTNELGIEELERPVQLITYANDISNKHKELRSKVATLEKEIAEYNYENDKISFVLNNILTDGHQSTTTEQLLNENIYSTLLANMSRQTQQQLNHIEYLNSSPMKTNQVSCLPISPNTLVDHDFDLNLKSNQSSASTHNIAKSERKTDFIIQKRSKKILNPISDSYPIATSMKNIQVVEKHHETLQSVPPSPLLSLNVSTVTKNLLSTKQIEPVQVHSVVSNVGHITKQDKYSQKTTIQSKNTATSSSNKSNDNSQETNMNCPRKKRDFYGKSSGGIPTLSPSHNRTSRRMNKIDALPAHKNRPSSTPACTEVLPTTILPDRPISIPPLRTSSYI</sequence>
<dbReference type="GO" id="GO:0006281">
    <property type="term" value="P:DNA repair"/>
    <property type="evidence" value="ECO:0007669"/>
    <property type="project" value="TreeGrafter"/>
</dbReference>
<keyword evidence="12" id="KW-0175">Coiled coil</keyword>
<evidence type="ECO:0000256" key="2">
    <source>
        <dbReference type="ARBA" id="ARBA00012190"/>
    </source>
</evidence>
<dbReference type="EC" id="2.1.1.360" evidence="2 11"/>
<keyword evidence="6 11" id="KW-0949">S-adenosyl-L-methionine</keyword>
<evidence type="ECO:0000256" key="6">
    <source>
        <dbReference type="ARBA" id="ARBA00022691"/>
    </source>
</evidence>
<dbReference type="PANTHER" id="PTHR21451:SF0">
    <property type="entry name" value="HISTONE-LYSINE N-METHYLTRANSFERASE, H3 LYSINE-79 SPECIFIC"/>
    <property type="match status" value="1"/>
</dbReference>
<dbReference type="CDD" id="cd02440">
    <property type="entry name" value="AdoMet_MTases"/>
    <property type="match status" value="1"/>
</dbReference>
<comment type="caution">
    <text evidence="16">The sequence shown here is derived from an EMBL/GenBank/DDBJ whole genome shotgun (WGS) entry which is preliminary data.</text>
</comment>
<reference evidence="16" key="1">
    <citation type="submission" date="2021-02" db="EMBL/GenBank/DDBJ databases">
        <authorList>
            <person name="Nowell W R."/>
        </authorList>
    </citation>
    <scope>NUCLEOTIDE SEQUENCE</scope>
</reference>
<dbReference type="PROSITE" id="PS51569">
    <property type="entry name" value="DOT1"/>
    <property type="match status" value="1"/>
</dbReference>
<evidence type="ECO:0000313" key="15">
    <source>
        <dbReference type="EMBL" id="CAF1349584.1"/>
    </source>
</evidence>
<proteinExistence type="inferred from homology"/>
<keyword evidence="7 11" id="KW-0156">Chromatin regulator</keyword>
<evidence type="ECO:0000256" key="12">
    <source>
        <dbReference type="SAM" id="Coils"/>
    </source>
</evidence>
<evidence type="ECO:0000259" key="14">
    <source>
        <dbReference type="PROSITE" id="PS51569"/>
    </source>
</evidence>
<dbReference type="OrthoDB" id="443402at2759"/>
<dbReference type="Pfam" id="PF08123">
    <property type="entry name" value="DOT1"/>
    <property type="match status" value="1"/>
</dbReference>
<dbReference type="Proteomes" id="UP000663834">
    <property type="component" value="Unassembled WGS sequence"/>
</dbReference>
<evidence type="ECO:0000256" key="11">
    <source>
        <dbReference type="RuleBase" id="RU271113"/>
    </source>
</evidence>
<feature type="compositionally biased region" description="Low complexity" evidence="13">
    <location>
        <begin position="818"/>
        <end position="833"/>
    </location>
</feature>
<evidence type="ECO:0000313" key="17">
    <source>
        <dbReference type="Proteomes" id="UP000663834"/>
    </source>
</evidence>
<gene>
    <name evidence="15" type="ORF">CJN711_LOCUS19351</name>
    <name evidence="16" type="ORF">KQP761_LOCUS26592</name>
</gene>
<comment type="function">
    <text evidence="11">Histone methyltransferase that specifically trimethylates histone H3 to form H3K79me3. This methylation is required for telomere silencing and for the pachytene checkpoint during the meiotic cell cycle by allowing the recruitment of RAD9 to double strand breaks. Nucleosomes are preferred as substrate compared to free histone.</text>
</comment>